<keyword evidence="11" id="KW-1185">Reference proteome</keyword>
<feature type="transmembrane region" description="Helical" evidence="8">
    <location>
        <begin position="238"/>
        <end position="255"/>
    </location>
</feature>
<dbReference type="AlphaFoldDB" id="A0A8J7FLT4"/>
<dbReference type="GO" id="GO:0005886">
    <property type="term" value="C:plasma membrane"/>
    <property type="evidence" value="ECO:0007669"/>
    <property type="project" value="UniProtKB-SubCell"/>
</dbReference>
<feature type="domain" description="EamA" evidence="9">
    <location>
        <begin position="3"/>
        <end position="138"/>
    </location>
</feature>
<feature type="transmembrane region" description="Helical" evidence="8">
    <location>
        <begin position="122"/>
        <end position="138"/>
    </location>
</feature>
<evidence type="ECO:0000313" key="10">
    <source>
        <dbReference type="EMBL" id="MBE9608624.1"/>
    </source>
</evidence>
<protein>
    <submittedName>
        <fullName evidence="10">EamA family transporter RarD</fullName>
    </submittedName>
</protein>
<evidence type="ECO:0000256" key="8">
    <source>
        <dbReference type="SAM" id="Phobius"/>
    </source>
</evidence>
<keyword evidence="5 8" id="KW-0812">Transmembrane</keyword>
<dbReference type="RefSeq" id="WP_194115157.1">
    <property type="nucleotide sequence ID" value="NZ_JADFUA010000002.1"/>
</dbReference>
<feature type="transmembrane region" description="Helical" evidence="8">
    <location>
        <begin position="144"/>
        <end position="161"/>
    </location>
</feature>
<proteinExistence type="inferred from homology"/>
<dbReference type="InterPro" id="IPR037185">
    <property type="entry name" value="EmrE-like"/>
</dbReference>
<keyword evidence="3" id="KW-0813">Transport</keyword>
<feature type="transmembrane region" description="Helical" evidence="8">
    <location>
        <begin position="34"/>
        <end position="52"/>
    </location>
</feature>
<name>A0A8J7FLT4_9NEIS</name>
<evidence type="ECO:0000256" key="6">
    <source>
        <dbReference type="ARBA" id="ARBA00022989"/>
    </source>
</evidence>
<organism evidence="10 11">
    <name type="scientific">Chitinilyticum piscinae</name>
    <dbReference type="NCBI Taxonomy" id="2866724"/>
    <lineage>
        <taxon>Bacteria</taxon>
        <taxon>Pseudomonadati</taxon>
        <taxon>Pseudomonadota</taxon>
        <taxon>Betaproteobacteria</taxon>
        <taxon>Neisseriales</taxon>
        <taxon>Chitinibacteraceae</taxon>
        <taxon>Chitinilyticum</taxon>
    </lineage>
</organism>
<dbReference type="Proteomes" id="UP000604481">
    <property type="component" value="Unassembled WGS sequence"/>
</dbReference>
<dbReference type="NCBIfam" id="TIGR00688">
    <property type="entry name" value="rarD"/>
    <property type="match status" value="1"/>
</dbReference>
<feature type="transmembrane region" description="Helical" evidence="8">
    <location>
        <begin position="261"/>
        <end position="283"/>
    </location>
</feature>
<feature type="transmembrane region" description="Helical" evidence="8">
    <location>
        <begin position="98"/>
        <end position="115"/>
    </location>
</feature>
<feature type="transmembrane region" description="Helical" evidence="8">
    <location>
        <begin position="173"/>
        <end position="194"/>
    </location>
</feature>
<dbReference type="Pfam" id="PF00892">
    <property type="entry name" value="EamA"/>
    <property type="match status" value="1"/>
</dbReference>
<evidence type="ECO:0000256" key="2">
    <source>
        <dbReference type="ARBA" id="ARBA00007362"/>
    </source>
</evidence>
<accession>A0A8J7FLT4</accession>
<sequence length="292" mass="31896">MNRGILYATGAYLIWGLLPLYLKSLHGLPAMEILLHRMVWSLVFLGAILLLRRQWQWLQQLRNPRLLAGFALSALLLSVNWFIYIWAVQAGRVVDASLGYFINPLVNVLLGVLVLHERLRRGQWLAIALAAAGVLWLTVSIGQLPWIALILALTFGTYGLLRKTASLGALEGLALETALLFPLAATALALLLIQGQSGFISASPRIQLLALLAGPVTAIPLLLFAAGARRITLTQLGLLQYIGPTVQLLLGVLVWHEPFGAAKAAGFALIWGALLLFTFESVWQQRQSGCKL</sequence>
<dbReference type="EMBL" id="JADFUA010000002">
    <property type="protein sequence ID" value="MBE9608624.1"/>
    <property type="molecule type" value="Genomic_DNA"/>
</dbReference>
<comment type="caution">
    <text evidence="10">The sequence shown here is derived from an EMBL/GenBank/DDBJ whole genome shotgun (WGS) entry which is preliminary data.</text>
</comment>
<dbReference type="PANTHER" id="PTHR22911:SF137">
    <property type="entry name" value="SOLUTE CARRIER FAMILY 35 MEMBER G2-RELATED"/>
    <property type="match status" value="1"/>
</dbReference>
<keyword evidence="7 8" id="KW-0472">Membrane</keyword>
<evidence type="ECO:0000256" key="5">
    <source>
        <dbReference type="ARBA" id="ARBA00022692"/>
    </source>
</evidence>
<evidence type="ECO:0000313" key="11">
    <source>
        <dbReference type="Proteomes" id="UP000604481"/>
    </source>
</evidence>
<evidence type="ECO:0000256" key="3">
    <source>
        <dbReference type="ARBA" id="ARBA00022448"/>
    </source>
</evidence>
<keyword evidence="4" id="KW-1003">Cell membrane</keyword>
<dbReference type="InterPro" id="IPR004626">
    <property type="entry name" value="RarD"/>
</dbReference>
<keyword evidence="6 8" id="KW-1133">Transmembrane helix</keyword>
<feature type="transmembrane region" description="Helical" evidence="8">
    <location>
        <begin position="5"/>
        <end position="22"/>
    </location>
</feature>
<dbReference type="SUPFAM" id="SSF103481">
    <property type="entry name" value="Multidrug resistance efflux transporter EmrE"/>
    <property type="match status" value="2"/>
</dbReference>
<reference evidence="10 11" key="1">
    <citation type="submission" date="2020-10" db="EMBL/GenBank/DDBJ databases">
        <title>The genome sequence of Chitinilyticum litopenaei 4Y14.</title>
        <authorList>
            <person name="Liu Y."/>
        </authorList>
    </citation>
    <scope>NUCLEOTIDE SEQUENCE [LARGE SCALE GENOMIC DNA]</scope>
    <source>
        <strain evidence="10 11">4Y14</strain>
    </source>
</reference>
<comment type="similarity">
    <text evidence="2">Belongs to the EamA transporter family.</text>
</comment>
<feature type="transmembrane region" description="Helical" evidence="8">
    <location>
        <begin position="64"/>
        <end position="86"/>
    </location>
</feature>
<evidence type="ECO:0000256" key="7">
    <source>
        <dbReference type="ARBA" id="ARBA00023136"/>
    </source>
</evidence>
<evidence type="ECO:0000256" key="1">
    <source>
        <dbReference type="ARBA" id="ARBA00004651"/>
    </source>
</evidence>
<evidence type="ECO:0000259" key="9">
    <source>
        <dbReference type="Pfam" id="PF00892"/>
    </source>
</evidence>
<dbReference type="PANTHER" id="PTHR22911">
    <property type="entry name" value="ACYL-MALONYL CONDENSING ENZYME-RELATED"/>
    <property type="match status" value="1"/>
</dbReference>
<gene>
    <name evidence="10" type="primary">rarD</name>
    <name evidence="10" type="ORF">INR99_04610</name>
</gene>
<dbReference type="InterPro" id="IPR000620">
    <property type="entry name" value="EamA_dom"/>
</dbReference>
<feature type="transmembrane region" description="Helical" evidence="8">
    <location>
        <begin position="206"/>
        <end position="226"/>
    </location>
</feature>
<comment type="subcellular location">
    <subcellularLocation>
        <location evidence="1">Cell membrane</location>
        <topology evidence="1">Multi-pass membrane protein</topology>
    </subcellularLocation>
</comment>
<evidence type="ECO:0000256" key="4">
    <source>
        <dbReference type="ARBA" id="ARBA00022475"/>
    </source>
</evidence>